<protein>
    <recommendedName>
        <fullName evidence="4">Xaa-Pro aminopeptidase</fullName>
        <ecNumber evidence="4">3.4.11.9</ecNumber>
    </recommendedName>
</protein>
<organism evidence="10 11">
    <name type="scientific">Gloeothece citriformis (strain PCC 7424)</name>
    <name type="common">Cyanothece sp. (strain PCC 7424)</name>
    <dbReference type="NCBI Taxonomy" id="65393"/>
    <lineage>
        <taxon>Bacteria</taxon>
        <taxon>Bacillati</taxon>
        <taxon>Cyanobacteriota</taxon>
        <taxon>Cyanophyceae</taxon>
        <taxon>Oscillatoriophycideae</taxon>
        <taxon>Chroococcales</taxon>
        <taxon>Aphanothecaceae</taxon>
        <taxon>Gloeothece</taxon>
        <taxon>Gloeothece citriformis</taxon>
    </lineage>
</organism>
<evidence type="ECO:0000256" key="4">
    <source>
        <dbReference type="ARBA" id="ARBA00012574"/>
    </source>
</evidence>
<dbReference type="AlphaFoldDB" id="B7KKX7"/>
<evidence type="ECO:0000256" key="3">
    <source>
        <dbReference type="ARBA" id="ARBA00008766"/>
    </source>
</evidence>
<dbReference type="InterPro" id="IPR036005">
    <property type="entry name" value="Creatinase/aminopeptidase-like"/>
</dbReference>
<dbReference type="GO" id="GO:0070006">
    <property type="term" value="F:metalloaminopeptidase activity"/>
    <property type="evidence" value="ECO:0007669"/>
    <property type="project" value="InterPro"/>
</dbReference>
<dbReference type="InterPro" id="IPR000994">
    <property type="entry name" value="Pept_M24"/>
</dbReference>
<dbReference type="EC" id="3.4.11.9" evidence="4"/>
<keyword evidence="10" id="KW-0224">Dipeptidase</keyword>
<name>B7KKX7_GLOC7</name>
<dbReference type="RefSeq" id="WP_015954697.1">
    <property type="nucleotide sequence ID" value="NC_011729.1"/>
</dbReference>
<feature type="domain" description="Aminopeptidase P N-terminal" evidence="9">
    <location>
        <begin position="9"/>
        <end position="134"/>
    </location>
</feature>
<accession>B7KKX7</accession>
<dbReference type="GO" id="GO:0005829">
    <property type="term" value="C:cytosol"/>
    <property type="evidence" value="ECO:0007669"/>
    <property type="project" value="TreeGrafter"/>
</dbReference>
<evidence type="ECO:0000256" key="8">
    <source>
        <dbReference type="RuleBase" id="RU000590"/>
    </source>
</evidence>
<keyword evidence="10" id="KW-0645">Protease</keyword>
<dbReference type="HOGENOM" id="CLU_017266_1_2_3"/>
<dbReference type="GO" id="GO:0030145">
    <property type="term" value="F:manganese ion binding"/>
    <property type="evidence" value="ECO:0007669"/>
    <property type="project" value="InterPro"/>
</dbReference>
<evidence type="ECO:0000256" key="7">
    <source>
        <dbReference type="ARBA" id="ARBA00023211"/>
    </source>
</evidence>
<evidence type="ECO:0000259" key="9">
    <source>
        <dbReference type="SMART" id="SM01011"/>
    </source>
</evidence>
<dbReference type="Pfam" id="PF05195">
    <property type="entry name" value="AMP_N"/>
    <property type="match status" value="1"/>
</dbReference>
<proteinExistence type="inferred from homology"/>
<dbReference type="InterPro" id="IPR052433">
    <property type="entry name" value="X-Pro_dipept-like"/>
</dbReference>
<dbReference type="EMBL" id="CP001291">
    <property type="protein sequence ID" value="ACK71096.1"/>
    <property type="molecule type" value="Genomic_DNA"/>
</dbReference>
<keyword evidence="11" id="KW-1185">Reference proteome</keyword>
<dbReference type="InterPro" id="IPR007865">
    <property type="entry name" value="Aminopep_P_N"/>
</dbReference>
<dbReference type="GO" id="GO:0016805">
    <property type="term" value="F:dipeptidase activity"/>
    <property type="evidence" value="ECO:0007669"/>
    <property type="project" value="UniProtKB-KW"/>
</dbReference>
<dbReference type="Proteomes" id="UP000002384">
    <property type="component" value="Chromosome"/>
</dbReference>
<reference evidence="11" key="1">
    <citation type="journal article" date="2011" name="MBio">
        <title>Novel metabolic attributes of the genus Cyanothece, comprising a group of unicellular nitrogen-fixing Cyanobacteria.</title>
        <authorList>
            <person name="Bandyopadhyay A."/>
            <person name="Elvitigala T."/>
            <person name="Welsh E."/>
            <person name="Stockel J."/>
            <person name="Liberton M."/>
            <person name="Min H."/>
            <person name="Sherman L.A."/>
            <person name="Pakrasi H.B."/>
        </authorList>
    </citation>
    <scope>NUCLEOTIDE SEQUENCE [LARGE SCALE GENOMIC DNA]</scope>
    <source>
        <strain evidence="11">PCC 7424</strain>
    </source>
</reference>
<evidence type="ECO:0000256" key="1">
    <source>
        <dbReference type="ARBA" id="ARBA00001424"/>
    </source>
</evidence>
<evidence type="ECO:0000256" key="2">
    <source>
        <dbReference type="ARBA" id="ARBA00001936"/>
    </source>
</evidence>
<dbReference type="Pfam" id="PF00557">
    <property type="entry name" value="Peptidase_M24"/>
    <property type="match status" value="1"/>
</dbReference>
<dbReference type="SUPFAM" id="SSF53092">
    <property type="entry name" value="Creatinase/prolidase N-terminal domain"/>
    <property type="match status" value="1"/>
</dbReference>
<dbReference type="Gene3D" id="3.90.230.10">
    <property type="entry name" value="Creatinase/methionine aminopeptidase superfamily"/>
    <property type="match status" value="1"/>
</dbReference>
<dbReference type="InterPro" id="IPR029149">
    <property type="entry name" value="Creatin/AminoP/Spt16_N"/>
</dbReference>
<dbReference type="PANTHER" id="PTHR43226:SF4">
    <property type="entry name" value="XAA-PRO AMINOPEPTIDASE 3"/>
    <property type="match status" value="1"/>
</dbReference>
<dbReference type="InterPro" id="IPR001131">
    <property type="entry name" value="Peptidase_M24B_aminopep-P_CS"/>
</dbReference>
<dbReference type="PROSITE" id="PS00491">
    <property type="entry name" value="PROLINE_PEPTIDASE"/>
    <property type="match status" value="1"/>
</dbReference>
<keyword evidence="5 8" id="KW-0479">Metal-binding</keyword>
<comment type="catalytic activity">
    <reaction evidence="1">
        <text>Release of any N-terminal amino acid, including proline, that is linked to proline, even from a dipeptide or tripeptide.</text>
        <dbReference type="EC" id="3.4.11.9"/>
    </reaction>
</comment>
<dbReference type="eggNOG" id="COG0006">
    <property type="taxonomic scope" value="Bacteria"/>
</dbReference>
<dbReference type="PANTHER" id="PTHR43226">
    <property type="entry name" value="XAA-PRO AMINOPEPTIDASE 3"/>
    <property type="match status" value="1"/>
</dbReference>
<dbReference type="KEGG" id="cyc:PCC7424_2684"/>
<evidence type="ECO:0000256" key="5">
    <source>
        <dbReference type="ARBA" id="ARBA00022723"/>
    </source>
</evidence>
<dbReference type="SUPFAM" id="SSF55920">
    <property type="entry name" value="Creatinase/aminopeptidase"/>
    <property type="match status" value="1"/>
</dbReference>
<gene>
    <name evidence="10" type="ordered locus">PCC7424_2684</name>
</gene>
<comment type="cofactor">
    <cofactor evidence="2">
        <name>Mn(2+)</name>
        <dbReference type="ChEBI" id="CHEBI:29035"/>
    </cofactor>
</comment>
<sequence length="463" mass="51485">MQLLEKNSTLSQTLKQRREKLAQLIETPAIFWSGIAPSRNFPANRYSFRANSHFLYFAGLPLENAAIRLEKGKLDLFMDDSSPDSALWHGELPKRDEIAAFMGADRAYPLSELPAYTAHAATIAVGDSKTYQQQCQLLNRIISPANAPQGIDLDLAKAVITLRLTHDRTALSELRQAASVSVKAHIAGMQATLKAKTEAEIRGAMEGVILSHNMQCAYNSIVTVHGEVLHNEHYGHDLHPNDLLLADVGAETENGWASDITRTWPVKGKFSSTQRDIYDLVLAAHDACIEKIRPGVEYQEIHLLACFIIAQGLIELGILKGDPTNLVEMDAHALFFPHGIGHLLGLDVHDMEDLGDLAGYERGRTRSDRFGLGYLRLNRPLHSGMLVTIEPGFYQVPAILNHRELRAKYEKVVNWSRLSEFADVRGIRIEDDVFVTEFGAEVLTASLPNKAQDIENLVSQPRD</sequence>
<keyword evidence="6 10" id="KW-0378">Hydrolase</keyword>
<dbReference type="OrthoDB" id="9806388at2"/>
<comment type="similarity">
    <text evidence="3 8">Belongs to the peptidase M24B family.</text>
</comment>
<evidence type="ECO:0000256" key="6">
    <source>
        <dbReference type="ARBA" id="ARBA00022801"/>
    </source>
</evidence>
<evidence type="ECO:0000313" key="11">
    <source>
        <dbReference type="Proteomes" id="UP000002384"/>
    </source>
</evidence>
<keyword evidence="7" id="KW-0464">Manganese</keyword>
<dbReference type="Gene3D" id="3.40.350.10">
    <property type="entry name" value="Creatinase/prolidase N-terminal domain"/>
    <property type="match status" value="1"/>
</dbReference>
<dbReference type="CDD" id="cd01087">
    <property type="entry name" value="Prolidase"/>
    <property type="match status" value="1"/>
</dbReference>
<dbReference type="STRING" id="65393.PCC7424_2684"/>
<evidence type="ECO:0000313" key="10">
    <source>
        <dbReference type="EMBL" id="ACK71096.1"/>
    </source>
</evidence>
<dbReference type="SMART" id="SM01011">
    <property type="entry name" value="AMP_N"/>
    <property type="match status" value="1"/>
</dbReference>
<dbReference type="GO" id="GO:0006508">
    <property type="term" value="P:proteolysis"/>
    <property type="evidence" value="ECO:0007669"/>
    <property type="project" value="TreeGrafter"/>
</dbReference>